<comment type="similarity">
    <text evidence="3">Belongs to the glycosyl hydrolase 24 family.</text>
</comment>
<dbReference type="GO" id="GO:0003796">
    <property type="term" value="F:lysozyme activity"/>
    <property type="evidence" value="ECO:0007669"/>
    <property type="project" value="UniProtKB-EC"/>
</dbReference>
<keyword evidence="3" id="KW-0326">Glycosidase</keyword>
<dbReference type="PANTHER" id="PTHR37406:SF1">
    <property type="entry name" value="T4-TYPE LYSOZYME 1-RELATED"/>
    <property type="match status" value="1"/>
</dbReference>
<keyword evidence="2 3" id="KW-0081">Bacteriolytic enzyme</keyword>
<evidence type="ECO:0000313" key="4">
    <source>
        <dbReference type="EMBL" id="RVU39793.1"/>
    </source>
</evidence>
<organism evidence="4 5">
    <name type="scientific">Hwanghaeella grinnelliae</name>
    <dbReference type="NCBI Taxonomy" id="2500179"/>
    <lineage>
        <taxon>Bacteria</taxon>
        <taxon>Pseudomonadati</taxon>
        <taxon>Pseudomonadota</taxon>
        <taxon>Alphaproteobacteria</taxon>
        <taxon>Rhodospirillales</taxon>
        <taxon>Rhodospirillaceae</taxon>
        <taxon>Hwanghaeella</taxon>
    </lineage>
</organism>
<dbReference type="Proteomes" id="UP000287447">
    <property type="component" value="Unassembled WGS sequence"/>
</dbReference>
<comment type="catalytic activity">
    <reaction evidence="3">
        <text>Hydrolysis of (1-&gt;4)-beta-linkages between N-acetylmuramic acid and N-acetyl-D-glucosamine residues in a peptidoglycan and between N-acetyl-D-glucosamine residues in chitodextrins.</text>
        <dbReference type="EC" id="3.2.1.17"/>
    </reaction>
</comment>
<dbReference type="EC" id="3.2.1.17" evidence="3"/>
<dbReference type="GO" id="GO:0009253">
    <property type="term" value="P:peptidoglycan catabolic process"/>
    <property type="evidence" value="ECO:0007669"/>
    <property type="project" value="InterPro"/>
</dbReference>
<dbReference type="OrthoDB" id="5323745at2"/>
<evidence type="ECO:0000313" key="5">
    <source>
        <dbReference type="Proteomes" id="UP000287447"/>
    </source>
</evidence>
<evidence type="ECO:0000256" key="3">
    <source>
        <dbReference type="RuleBase" id="RU003788"/>
    </source>
</evidence>
<dbReference type="Pfam" id="PF00959">
    <property type="entry name" value="Phage_lysozyme"/>
    <property type="match status" value="1"/>
</dbReference>
<dbReference type="InterPro" id="IPR002196">
    <property type="entry name" value="Glyco_hydro_24"/>
</dbReference>
<keyword evidence="3" id="KW-0378">Hydrolase</keyword>
<dbReference type="GO" id="GO:0031640">
    <property type="term" value="P:killing of cells of another organism"/>
    <property type="evidence" value="ECO:0007669"/>
    <property type="project" value="UniProtKB-KW"/>
</dbReference>
<dbReference type="GO" id="GO:0016998">
    <property type="term" value="P:cell wall macromolecule catabolic process"/>
    <property type="evidence" value="ECO:0007669"/>
    <property type="project" value="InterPro"/>
</dbReference>
<keyword evidence="5" id="KW-1185">Reference proteome</keyword>
<dbReference type="GO" id="GO:0042742">
    <property type="term" value="P:defense response to bacterium"/>
    <property type="evidence" value="ECO:0007669"/>
    <property type="project" value="UniProtKB-KW"/>
</dbReference>
<comment type="caution">
    <text evidence="4">The sequence shown here is derived from an EMBL/GenBank/DDBJ whole genome shotgun (WGS) entry which is preliminary data.</text>
</comment>
<reference evidence="5" key="1">
    <citation type="submission" date="2019-01" db="EMBL/GenBank/DDBJ databases">
        <title>Gri0909 isolated from a small marine red alga.</title>
        <authorList>
            <person name="Kim J."/>
            <person name="Jeong S.E."/>
            <person name="Jeon C.O."/>
        </authorList>
    </citation>
    <scope>NUCLEOTIDE SEQUENCE [LARGE SCALE GENOMIC DNA]</scope>
    <source>
        <strain evidence="5">Gri0909</strain>
    </source>
</reference>
<accession>A0A3S2Y6L9</accession>
<dbReference type="Gene3D" id="1.10.530.40">
    <property type="match status" value="1"/>
</dbReference>
<evidence type="ECO:0000256" key="2">
    <source>
        <dbReference type="ARBA" id="ARBA00022638"/>
    </source>
</evidence>
<sequence length="121" mass="13510">MKLSPYTDTVGKVTIGVGRNLDDVGISETEALVMLDADIDRAMEDLRRNVPSVFDRPEPVQRALVTLCFNMGWPRLSGFRRMGAHLELNEYGPAADEALNNKWARQVGNRARRLAGLIREG</sequence>
<dbReference type="InterPro" id="IPR052619">
    <property type="entry name" value="Phage_lysozyme-like"/>
</dbReference>
<evidence type="ECO:0000256" key="1">
    <source>
        <dbReference type="ARBA" id="ARBA00022529"/>
    </source>
</evidence>
<gene>
    <name evidence="4" type="ORF">EOI86_07155</name>
</gene>
<proteinExistence type="inferred from homology"/>
<dbReference type="PANTHER" id="PTHR37406">
    <property type="entry name" value="T4-TYPE LYSOZYME 1-RELATED"/>
    <property type="match status" value="1"/>
</dbReference>
<name>A0A3S2Y6L9_9PROT</name>
<dbReference type="InterPro" id="IPR023347">
    <property type="entry name" value="Lysozyme_dom_sf"/>
</dbReference>
<dbReference type="SUPFAM" id="SSF53955">
    <property type="entry name" value="Lysozyme-like"/>
    <property type="match status" value="1"/>
</dbReference>
<dbReference type="InterPro" id="IPR023346">
    <property type="entry name" value="Lysozyme-like_dom_sf"/>
</dbReference>
<dbReference type="AlphaFoldDB" id="A0A3S2Y6L9"/>
<dbReference type="EMBL" id="SADE01000001">
    <property type="protein sequence ID" value="RVU39793.1"/>
    <property type="molecule type" value="Genomic_DNA"/>
</dbReference>
<keyword evidence="1 3" id="KW-0929">Antimicrobial</keyword>
<protein>
    <recommendedName>
        <fullName evidence="3">Lysozyme</fullName>
        <ecNumber evidence="3">3.2.1.17</ecNumber>
    </recommendedName>
</protein>